<accession>A0A8H6MF80</accession>
<dbReference type="OrthoDB" id="2677917at2759"/>
<gene>
    <name evidence="1" type="ORF">DFP72DRAFT_748798</name>
</gene>
<comment type="caution">
    <text evidence="1">The sequence shown here is derived from an EMBL/GenBank/DDBJ whole genome shotgun (WGS) entry which is preliminary data.</text>
</comment>
<feature type="non-terminal residue" evidence="1">
    <location>
        <position position="215"/>
    </location>
</feature>
<name>A0A8H6MF80_9AGAR</name>
<keyword evidence="2" id="KW-1185">Reference proteome</keyword>
<sequence length="215" mass="24039">RICHTFTCALDLKDCANICNIVHRFQDTGDLSSTGNLWTHAKKCFGMETVQLAHAKAEKGSGADKVRRVALKNGGKLTSQLITAAFERKQGGKITYSTRQHTEVESSLRSGAVVGDHGYQSLMKMGRPHIFMPFPSTLWRDIKHVFIRVCGWIADTLQDVLGFLYFTMDCWTSPNHKALAAFTVHFEQDGKPEMLLLDVVNLPRSHTGENLAVEF</sequence>
<organism evidence="1 2">
    <name type="scientific">Ephemerocybe angulata</name>
    <dbReference type="NCBI Taxonomy" id="980116"/>
    <lineage>
        <taxon>Eukaryota</taxon>
        <taxon>Fungi</taxon>
        <taxon>Dikarya</taxon>
        <taxon>Basidiomycota</taxon>
        <taxon>Agaricomycotina</taxon>
        <taxon>Agaricomycetes</taxon>
        <taxon>Agaricomycetidae</taxon>
        <taxon>Agaricales</taxon>
        <taxon>Agaricineae</taxon>
        <taxon>Psathyrellaceae</taxon>
        <taxon>Ephemerocybe</taxon>
    </lineage>
</organism>
<dbReference type="EMBL" id="JACGCI010000006">
    <property type="protein sequence ID" value="KAF6762936.1"/>
    <property type="molecule type" value="Genomic_DNA"/>
</dbReference>
<reference evidence="1 2" key="1">
    <citation type="submission" date="2020-07" db="EMBL/GenBank/DDBJ databases">
        <title>Comparative genomics of pyrophilous fungi reveals a link between fire events and developmental genes.</title>
        <authorList>
            <consortium name="DOE Joint Genome Institute"/>
            <person name="Steindorff A.S."/>
            <person name="Carver A."/>
            <person name="Calhoun S."/>
            <person name="Stillman K."/>
            <person name="Liu H."/>
            <person name="Lipzen A."/>
            <person name="Pangilinan J."/>
            <person name="Labutti K."/>
            <person name="Bruns T.D."/>
            <person name="Grigoriev I.V."/>
        </authorList>
    </citation>
    <scope>NUCLEOTIDE SEQUENCE [LARGE SCALE GENOMIC DNA]</scope>
    <source>
        <strain evidence="1 2">CBS 144469</strain>
    </source>
</reference>
<dbReference type="Proteomes" id="UP000521943">
    <property type="component" value="Unassembled WGS sequence"/>
</dbReference>
<evidence type="ECO:0000313" key="1">
    <source>
        <dbReference type="EMBL" id="KAF6762936.1"/>
    </source>
</evidence>
<feature type="non-terminal residue" evidence="1">
    <location>
        <position position="1"/>
    </location>
</feature>
<protein>
    <submittedName>
        <fullName evidence="1">Uncharacterized protein</fullName>
    </submittedName>
</protein>
<evidence type="ECO:0000313" key="2">
    <source>
        <dbReference type="Proteomes" id="UP000521943"/>
    </source>
</evidence>
<proteinExistence type="predicted"/>
<dbReference type="AlphaFoldDB" id="A0A8H6MF80"/>